<reference evidence="2 3" key="2">
    <citation type="journal article" date="2011" name="Mol. Biol. Evol.">
        <title>Unity in variety--the pan-genome of the Chlamydiae.</title>
        <authorList>
            <person name="Collingro A."/>
            <person name="Tischler P."/>
            <person name="Weinmaier T."/>
            <person name="Penz T."/>
            <person name="Heinz E."/>
            <person name="Brunham R.C."/>
            <person name="Read T.D."/>
            <person name="Bavoil P.M."/>
            <person name="Sachse K."/>
            <person name="Kahane S."/>
            <person name="Friedman M.G."/>
            <person name="Rattei T."/>
            <person name="Myers G.S."/>
            <person name="Horn M."/>
        </authorList>
    </citation>
    <scope>NUCLEOTIDE SEQUENCE [LARGE SCALE GENOMIC DNA]</scope>
    <source>
        <strain evidence="3">UV7</strain>
    </source>
</reference>
<feature type="region of interest" description="Disordered" evidence="1">
    <location>
        <begin position="1"/>
        <end position="25"/>
    </location>
</feature>
<dbReference type="STRING" id="765952.PUV_19490"/>
<sequence length="25" mass="2759">MEILSFQSDLMKGGNSSYASQNDHV</sequence>
<name>F8L0Y5_PARAV</name>
<dbReference type="AlphaFoldDB" id="F8L0Y5"/>
<dbReference type="KEGG" id="puv:PUV_19490"/>
<reference key="1">
    <citation type="journal article" date="2011" name="Mol. Biol. Evol.">
        <title>Unity in variety -- the pan-genome of the Chlamydiae.</title>
        <authorList>
            <person name="Collingro A."/>
            <person name="Tischler P."/>
            <person name="Weinmaier T."/>
            <person name="Penz T."/>
            <person name="Heinz E."/>
            <person name="Brunham R.C."/>
            <person name="Read T.D."/>
            <person name="Bavoil P.M."/>
            <person name="Sachse K."/>
            <person name="Kahane S."/>
            <person name="Friedman M.G."/>
            <person name="Rattei T."/>
            <person name="Myers G.S.A."/>
            <person name="Horn M."/>
        </authorList>
    </citation>
    <scope>NUCLEOTIDE SEQUENCE</scope>
    <source>
        <strain>UV7</strain>
    </source>
</reference>
<evidence type="ECO:0000313" key="2">
    <source>
        <dbReference type="EMBL" id="CCB86899.1"/>
    </source>
</evidence>
<dbReference type="HOGENOM" id="CLU_3419080_0_0_0"/>
<protein>
    <submittedName>
        <fullName evidence="2">Uncharacterized protein</fullName>
    </submittedName>
</protein>
<accession>F8L0Y5</accession>
<dbReference type="Proteomes" id="UP000000495">
    <property type="component" value="Chromosome"/>
</dbReference>
<dbReference type="EMBL" id="FR872580">
    <property type="protein sequence ID" value="CCB86899.1"/>
    <property type="molecule type" value="Genomic_DNA"/>
</dbReference>
<gene>
    <name evidence="2" type="ordered locus">PUV_19490</name>
</gene>
<evidence type="ECO:0000313" key="3">
    <source>
        <dbReference type="Proteomes" id="UP000000495"/>
    </source>
</evidence>
<proteinExistence type="predicted"/>
<keyword evidence="3" id="KW-1185">Reference proteome</keyword>
<organism evidence="2 3">
    <name type="scientific">Parachlamydia acanthamoebae (strain UV7)</name>
    <dbReference type="NCBI Taxonomy" id="765952"/>
    <lineage>
        <taxon>Bacteria</taxon>
        <taxon>Pseudomonadati</taxon>
        <taxon>Chlamydiota</taxon>
        <taxon>Chlamydiia</taxon>
        <taxon>Parachlamydiales</taxon>
        <taxon>Parachlamydiaceae</taxon>
        <taxon>Parachlamydia</taxon>
    </lineage>
</organism>
<evidence type="ECO:0000256" key="1">
    <source>
        <dbReference type="SAM" id="MobiDB-lite"/>
    </source>
</evidence>